<sequence>MTERPVGSPFDYVVTPNVDHVVRLNHADRSTRPLYDRAILSLCDSRVLHRLCRLHPDRVSAIVTGSDLTEAMFERIIDPTDRICVIGCRAQAIEAIRKRYGLHNLYHYDPPMGFASSEAEIRRCLDFVEQNPARFVFLAVGSPRQELLAWRLAEEGRATGLGLCIGASLNFLAGEERRAPVWMRHAGFEWLHRLSADWERLWRRYLVSGPRIVPLLVADHVRLLGQRPLAQGTEPTLRRRV</sequence>
<dbReference type="PANTHER" id="PTHR34136:SF1">
    <property type="entry name" value="UDP-N-ACETYL-D-MANNOSAMINURONIC ACID TRANSFERASE"/>
    <property type="match status" value="1"/>
</dbReference>
<dbReference type="EMBL" id="JAGINP010000010">
    <property type="protein sequence ID" value="MBP2293372.1"/>
    <property type="molecule type" value="Genomic_DNA"/>
</dbReference>
<evidence type="ECO:0000313" key="3">
    <source>
        <dbReference type="EMBL" id="MBP2293372.1"/>
    </source>
</evidence>
<evidence type="ECO:0000313" key="4">
    <source>
        <dbReference type="Proteomes" id="UP000781958"/>
    </source>
</evidence>
<dbReference type="Proteomes" id="UP000781958">
    <property type="component" value="Unassembled WGS sequence"/>
</dbReference>
<gene>
    <name evidence="3" type="ORF">J2851_003155</name>
</gene>
<keyword evidence="4" id="KW-1185">Reference proteome</keyword>
<comment type="caution">
    <text evidence="3">The sequence shown here is derived from an EMBL/GenBank/DDBJ whole genome shotgun (WGS) entry which is preliminary data.</text>
</comment>
<reference evidence="3 4" key="1">
    <citation type="submission" date="2021-03" db="EMBL/GenBank/DDBJ databases">
        <title>Genomic Encyclopedia of Type Strains, Phase III (KMG-III): the genomes of soil and plant-associated and newly described type strains.</title>
        <authorList>
            <person name="Whitman W."/>
        </authorList>
    </citation>
    <scope>NUCLEOTIDE SEQUENCE [LARGE SCALE GENOMIC DNA]</scope>
    <source>
        <strain evidence="3 4">IMMIB AFH-6</strain>
    </source>
</reference>
<keyword evidence="2" id="KW-0808">Transferase</keyword>
<dbReference type="PANTHER" id="PTHR34136">
    <property type="match status" value="1"/>
</dbReference>
<evidence type="ECO:0000256" key="1">
    <source>
        <dbReference type="ARBA" id="ARBA00022676"/>
    </source>
</evidence>
<protein>
    <submittedName>
        <fullName evidence="3">Exopolysaccharide biosynthesis WecB/TagA/CpsF family protein</fullName>
    </submittedName>
</protein>
<proteinExistence type="predicted"/>
<evidence type="ECO:0000256" key="2">
    <source>
        <dbReference type="ARBA" id="ARBA00022679"/>
    </source>
</evidence>
<dbReference type="Pfam" id="PF03808">
    <property type="entry name" value="Glyco_tran_WecG"/>
    <property type="match status" value="1"/>
</dbReference>
<organism evidence="3 4">
    <name type="scientific">Azospirillum rugosum</name>
    <dbReference type="NCBI Taxonomy" id="416170"/>
    <lineage>
        <taxon>Bacteria</taxon>
        <taxon>Pseudomonadati</taxon>
        <taxon>Pseudomonadota</taxon>
        <taxon>Alphaproteobacteria</taxon>
        <taxon>Rhodospirillales</taxon>
        <taxon>Azospirillaceae</taxon>
        <taxon>Azospirillum</taxon>
    </lineage>
</organism>
<accession>A0ABS4SLC8</accession>
<name>A0ABS4SLC8_9PROT</name>
<keyword evidence="1" id="KW-0328">Glycosyltransferase</keyword>
<dbReference type="RefSeq" id="WP_209767300.1">
    <property type="nucleotide sequence ID" value="NZ_JAGINP010000010.1"/>
</dbReference>
<dbReference type="CDD" id="cd06533">
    <property type="entry name" value="Glyco_transf_WecG_TagA"/>
    <property type="match status" value="1"/>
</dbReference>
<dbReference type="InterPro" id="IPR004629">
    <property type="entry name" value="WecG_TagA_CpsF"/>
</dbReference>